<dbReference type="InterPro" id="IPR007757">
    <property type="entry name" value="MT-A70-like"/>
</dbReference>
<dbReference type="RefSeq" id="WP_011339204.1">
    <property type="nucleotide sequence ID" value="NC_007494.2"/>
</dbReference>
<sequence>MNDAARELIEMRPAGGFDVILADPPWRFASNSEAKPGRNAIRHYRCMKVGEIEALPVKAIAAPDALCLMWVTVPFAERAFRVLRAWGFAYGSQLVWRAMPSCSTSPGLAARIAAAVRGRLKFESRFSAILSTPQLNPHSCGTVWDGMGLLVKENACEIRRCGVPCRPM</sequence>
<evidence type="ECO:0000313" key="2">
    <source>
        <dbReference type="EMBL" id="ABA80921.1"/>
    </source>
</evidence>
<dbReference type="GO" id="GO:0003676">
    <property type="term" value="F:nucleic acid binding"/>
    <property type="evidence" value="ECO:0007669"/>
    <property type="project" value="InterPro"/>
</dbReference>
<dbReference type="KEGG" id="rsp:RSP_3316"/>
<dbReference type="GO" id="GO:0008168">
    <property type="term" value="F:methyltransferase activity"/>
    <property type="evidence" value="ECO:0007669"/>
    <property type="project" value="UniProtKB-KW"/>
</dbReference>
<evidence type="ECO:0000256" key="1">
    <source>
        <dbReference type="PROSITE-ProRule" id="PRU00489"/>
    </source>
</evidence>
<dbReference type="AlphaFoldDB" id="Q3IX13"/>
<dbReference type="PROSITE" id="PS00092">
    <property type="entry name" value="N6_MTASE"/>
    <property type="match status" value="1"/>
</dbReference>
<dbReference type="EMBL" id="CP000144">
    <property type="protein sequence ID" value="ABA80921.1"/>
    <property type="molecule type" value="Genomic_DNA"/>
</dbReference>
<protein>
    <submittedName>
        <fullName evidence="2">Transcriptional activator, adenine-specific DNA methyltransferase</fullName>
    </submittedName>
</protein>
<dbReference type="EnsemblBacteria" id="ABA80921">
    <property type="protein sequence ID" value="ABA80921"/>
    <property type="gene ID" value="RSP_3316"/>
</dbReference>
<dbReference type="InterPro" id="IPR002052">
    <property type="entry name" value="DNA_methylase_N6_adenine_CS"/>
</dbReference>
<dbReference type="GeneID" id="3722018"/>
<dbReference type="STRING" id="272943.RSP_3316"/>
<gene>
    <name evidence="2" type="ORF">RSP_3316</name>
</gene>
<keyword evidence="3" id="KW-1185">Reference proteome</keyword>
<comment type="similarity">
    <text evidence="1">Belongs to the MT-A70-like family.</text>
</comment>
<accession>Q3IX13</accession>
<proteinExistence type="inferred from homology"/>
<dbReference type="Proteomes" id="UP000002703">
    <property type="component" value="Chromosome 2"/>
</dbReference>
<dbReference type="OrthoDB" id="9800596at2"/>
<dbReference type="eggNOG" id="COG4725">
    <property type="taxonomic scope" value="Bacteria"/>
</dbReference>
<keyword evidence="2" id="KW-0489">Methyltransferase</keyword>
<name>Q3IX13_CERS4</name>
<evidence type="ECO:0000313" key="3">
    <source>
        <dbReference type="Proteomes" id="UP000002703"/>
    </source>
</evidence>
<dbReference type="Pfam" id="PF05063">
    <property type="entry name" value="MT-A70"/>
    <property type="match status" value="1"/>
</dbReference>
<dbReference type="PROSITE" id="PS51143">
    <property type="entry name" value="MT_A70"/>
    <property type="match status" value="1"/>
</dbReference>
<keyword evidence="2" id="KW-0808">Transferase</keyword>
<dbReference type="GO" id="GO:0032259">
    <property type="term" value="P:methylation"/>
    <property type="evidence" value="ECO:0007669"/>
    <property type="project" value="UniProtKB-KW"/>
</dbReference>
<organism evidence="2 3">
    <name type="scientific">Cereibacter sphaeroides (strain ATCC 17023 / DSM 158 / JCM 6121 / CCUG 31486 / LMG 2827 / NBRC 12203 / NCIMB 8253 / ATH 2.4.1.)</name>
    <name type="common">Rhodobacter sphaeroides</name>
    <dbReference type="NCBI Taxonomy" id="272943"/>
    <lineage>
        <taxon>Bacteria</taxon>
        <taxon>Pseudomonadati</taxon>
        <taxon>Pseudomonadota</taxon>
        <taxon>Alphaproteobacteria</taxon>
        <taxon>Rhodobacterales</taxon>
        <taxon>Paracoccaceae</taxon>
        <taxon>Cereibacter</taxon>
    </lineage>
</organism>
<reference evidence="3" key="1">
    <citation type="submission" date="2005-09" db="EMBL/GenBank/DDBJ databases">
        <title>Complete sequence of chromosome 2 of Rhodobacter sphaeroides 2.4.1.</title>
        <authorList>
            <person name="Copeland A."/>
            <person name="Lucas S."/>
            <person name="Lapidus A."/>
            <person name="Barry K."/>
            <person name="Detter J.C."/>
            <person name="Glavina T."/>
            <person name="Hammon N."/>
            <person name="Israni S."/>
            <person name="Pitluck S."/>
            <person name="Richardson P."/>
            <person name="Mackenzie C."/>
            <person name="Choudhary M."/>
            <person name="Larimer F."/>
            <person name="Hauser L.J."/>
            <person name="Land M."/>
            <person name="Donohue T.J."/>
            <person name="Kaplan S."/>
        </authorList>
    </citation>
    <scope>NUCLEOTIDE SEQUENCE [LARGE SCALE GENOMIC DNA]</scope>
    <source>
        <strain evidence="3">ATCC 17023 / DSM 158 / JCM 6121 / CCUG 31486 / LMG 2827 / NBRC 12203 / NCIMB 8253 / ATH 2.4.1.</strain>
    </source>
</reference>